<protein>
    <submittedName>
        <fullName evidence="2">ATP-dependent Clp protease adaptor protein ClpS Cyano2</fullName>
    </submittedName>
</protein>
<dbReference type="Gene3D" id="3.30.1390.10">
    <property type="match status" value="1"/>
</dbReference>
<accession>A0A0A2AA40</accession>
<feature type="domain" description="Adaptor protein ClpS core" evidence="1">
    <location>
        <begin position="19"/>
        <end position="83"/>
    </location>
</feature>
<dbReference type="OrthoDB" id="9796933at2"/>
<dbReference type="InterPro" id="IPR014719">
    <property type="entry name" value="Ribosomal_bL12_C/ClpS-like"/>
</dbReference>
<organism evidence="2 3">
    <name type="scientific">Prochlorococcus marinus str. MIT 9201</name>
    <dbReference type="NCBI Taxonomy" id="93057"/>
    <lineage>
        <taxon>Bacteria</taxon>
        <taxon>Bacillati</taxon>
        <taxon>Cyanobacteriota</taxon>
        <taxon>Cyanophyceae</taxon>
        <taxon>Synechococcales</taxon>
        <taxon>Prochlorococcaceae</taxon>
        <taxon>Prochlorococcus</taxon>
    </lineage>
</organism>
<dbReference type="GO" id="GO:0006508">
    <property type="term" value="P:proteolysis"/>
    <property type="evidence" value="ECO:0007669"/>
    <property type="project" value="UniProtKB-KW"/>
</dbReference>
<dbReference type="EMBL" id="JNAL01000005">
    <property type="protein sequence ID" value="KGF97686.1"/>
    <property type="molecule type" value="Genomic_DNA"/>
</dbReference>
<gene>
    <name evidence="2" type="ORF">EU95_0153</name>
</gene>
<dbReference type="InterPro" id="IPR022935">
    <property type="entry name" value="ClpS"/>
</dbReference>
<evidence type="ECO:0000259" key="1">
    <source>
        <dbReference type="Pfam" id="PF02617"/>
    </source>
</evidence>
<evidence type="ECO:0000313" key="2">
    <source>
        <dbReference type="EMBL" id="KGF97686.1"/>
    </source>
</evidence>
<dbReference type="InterPro" id="IPR003769">
    <property type="entry name" value="ClpS_core"/>
</dbReference>
<keyword evidence="2" id="KW-0645">Protease</keyword>
<dbReference type="eggNOG" id="COG2127">
    <property type="taxonomic scope" value="Bacteria"/>
</dbReference>
<keyword evidence="2" id="KW-0378">Hydrolase</keyword>
<dbReference type="RefSeq" id="WP_032521397.1">
    <property type="nucleotide sequence ID" value="NZ_CP138977.1"/>
</dbReference>
<dbReference type="PANTHER" id="PTHR33473:SF3">
    <property type="entry name" value="ATP-DEPENDENT CLP PROTEASE ADAPTER PROTEIN CLPS"/>
    <property type="match status" value="1"/>
</dbReference>
<sequence length="95" mass="10672">MNNSPSTVLNPKKAKVKYPEVRLIVLDDSFNTFQHVANCLLSIIPSMSEKRAWDLTIQVDKSGSAEVWRGNLEQGELYHEQLVCKGLTMAPIEKA</sequence>
<evidence type="ECO:0000313" key="3">
    <source>
        <dbReference type="Proteomes" id="UP000030355"/>
    </source>
</evidence>
<dbReference type="GO" id="GO:0008233">
    <property type="term" value="F:peptidase activity"/>
    <property type="evidence" value="ECO:0007669"/>
    <property type="project" value="UniProtKB-KW"/>
</dbReference>
<dbReference type="Proteomes" id="UP000030355">
    <property type="component" value="Unassembled WGS sequence"/>
</dbReference>
<dbReference type="GO" id="GO:0030163">
    <property type="term" value="P:protein catabolic process"/>
    <property type="evidence" value="ECO:0007669"/>
    <property type="project" value="InterPro"/>
</dbReference>
<name>A0A0A2AA40_PROMR</name>
<dbReference type="SUPFAM" id="SSF54736">
    <property type="entry name" value="ClpS-like"/>
    <property type="match status" value="1"/>
</dbReference>
<dbReference type="AlphaFoldDB" id="A0A0A2AA40"/>
<dbReference type="PANTHER" id="PTHR33473">
    <property type="entry name" value="ATP-DEPENDENT CLP PROTEASE ADAPTER PROTEIN CLPS1, CHLOROPLASTIC"/>
    <property type="match status" value="1"/>
</dbReference>
<dbReference type="NCBIfam" id="NF009562">
    <property type="entry name" value="PRK13019.1-2"/>
    <property type="match status" value="1"/>
</dbReference>
<comment type="caution">
    <text evidence="2">The sequence shown here is derived from an EMBL/GenBank/DDBJ whole genome shotgun (WGS) entry which is preliminary data.</text>
</comment>
<dbReference type="Pfam" id="PF02617">
    <property type="entry name" value="ClpS"/>
    <property type="match status" value="1"/>
</dbReference>
<dbReference type="STRING" id="93057.EU95_0153"/>
<reference evidence="3" key="1">
    <citation type="journal article" date="2014" name="Sci. Data">
        <title>Genomes of diverse isolates of the marine cyanobacterium Prochlorococcus.</title>
        <authorList>
            <person name="Biller S."/>
            <person name="Berube P."/>
            <person name="Thompson J."/>
            <person name="Kelly L."/>
            <person name="Roggensack S."/>
            <person name="Awad L."/>
            <person name="Roache-Johnson K."/>
            <person name="Ding H."/>
            <person name="Giovannoni S.J."/>
            <person name="Moore L.R."/>
            <person name="Chisholm S.W."/>
        </authorList>
    </citation>
    <scope>NUCLEOTIDE SEQUENCE [LARGE SCALE GENOMIC DNA]</scope>
    <source>
        <strain evidence="3">MIT 9201</strain>
    </source>
</reference>
<dbReference type="NCBIfam" id="NF009563">
    <property type="entry name" value="PRK13019.1-3"/>
    <property type="match status" value="1"/>
</dbReference>
<proteinExistence type="predicted"/>